<dbReference type="Proteomes" id="UP000321089">
    <property type="component" value="Unassembled WGS sequence"/>
</dbReference>
<reference evidence="2 3" key="1">
    <citation type="submission" date="2019-07" db="EMBL/GenBank/DDBJ databases">
        <title>Whole genome shotgun sequence of Clostridium butyricum NBRC 3858.</title>
        <authorList>
            <person name="Hosoyama A."/>
            <person name="Uohara A."/>
            <person name="Ohji S."/>
            <person name="Ichikawa N."/>
        </authorList>
    </citation>
    <scope>NUCLEOTIDE SEQUENCE [LARGE SCALE GENOMIC DNA]</scope>
    <source>
        <strain evidence="2 3">NBRC 3858</strain>
    </source>
</reference>
<accession>A0A512TNH5</accession>
<feature type="compositionally biased region" description="Basic and acidic residues" evidence="1">
    <location>
        <begin position="8"/>
        <end position="22"/>
    </location>
</feature>
<dbReference type="RefSeq" id="WP_171781575.1">
    <property type="nucleotide sequence ID" value="NZ_BKBC01000031.1"/>
</dbReference>
<evidence type="ECO:0000313" key="3">
    <source>
        <dbReference type="Proteomes" id="UP000321089"/>
    </source>
</evidence>
<dbReference type="EMBL" id="BKBC01000031">
    <property type="protein sequence ID" value="GEQ21775.1"/>
    <property type="molecule type" value="Genomic_DNA"/>
</dbReference>
<name>A0A512TNH5_CLOBU</name>
<proteinExistence type="predicted"/>
<dbReference type="AlphaFoldDB" id="A0A512TNH5"/>
<evidence type="ECO:0000256" key="1">
    <source>
        <dbReference type="SAM" id="MobiDB-lite"/>
    </source>
</evidence>
<gene>
    <name evidence="2" type="ORF">CBU02nite_22810</name>
</gene>
<evidence type="ECO:0000313" key="2">
    <source>
        <dbReference type="EMBL" id="GEQ21775.1"/>
    </source>
</evidence>
<feature type="region of interest" description="Disordered" evidence="1">
    <location>
        <begin position="1"/>
        <end position="24"/>
    </location>
</feature>
<sequence>MTELGRSLIKEGKQENARETAKRAIKKGMSDELIGQLIELPVEQIHTIRIAMR</sequence>
<organism evidence="2 3">
    <name type="scientific">Clostridium butyricum</name>
    <dbReference type="NCBI Taxonomy" id="1492"/>
    <lineage>
        <taxon>Bacteria</taxon>
        <taxon>Bacillati</taxon>
        <taxon>Bacillota</taxon>
        <taxon>Clostridia</taxon>
        <taxon>Eubacteriales</taxon>
        <taxon>Clostridiaceae</taxon>
        <taxon>Clostridium</taxon>
    </lineage>
</organism>
<evidence type="ECO:0008006" key="4">
    <source>
        <dbReference type="Google" id="ProtNLM"/>
    </source>
</evidence>
<comment type="caution">
    <text evidence="2">The sequence shown here is derived from an EMBL/GenBank/DDBJ whole genome shotgun (WGS) entry which is preliminary data.</text>
</comment>
<protein>
    <recommendedName>
        <fullName evidence="4">Transposase</fullName>
    </recommendedName>
</protein>